<evidence type="ECO:0000256" key="1">
    <source>
        <dbReference type="SAM" id="Phobius"/>
    </source>
</evidence>
<dbReference type="Proteomes" id="UP000236723">
    <property type="component" value="Unassembled WGS sequence"/>
</dbReference>
<dbReference type="OrthoDB" id="4964568at2"/>
<dbReference type="RefSeq" id="WP_103939051.1">
    <property type="nucleotide sequence ID" value="NZ_FNVO01000007.1"/>
</dbReference>
<evidence type="ECO:0008006" key="4">
    <source>
        <dbReference type="Google" id="ProtNLM"/>
    </source>
</evidence>
<accession>A0A1H6BLJ8</accession>
<feature type="transmembrane region" description="Helical" evidence="1">
    <location>
        <begin position="233"/>
        <end position="254"/>
    </location>
</feature>
<protein>
    <recommendedName>
        <fullName evidence="4">LigA protein</fullName>
    </recommendedName>
</protein>
<proteinExistence type="predicted"/>
<dbReference type="AlphaFoldDB" id="A0A1H6BLJ8"/>
<keyword evidence="1" id="KW-1133">Transmembrane helix</keyword>
<feature type="transmembrane region" description="Helical" evidence="1">
    <location>
        <begin position="191"/>
        <end position="213"/>
    </location>
</feature>
<feature type="transmembrane region" description="Helical" evidence="1">
    <location>
        <begin position="142"/>
        <end position="166"/>
    </location>
</feature>
<keyword evidence="1" id="KW-0472">Membrane</keyword>
<gene>
    <name evidence="2" type="ORF">SAMN04489712_107227</name>
</gene>
<feature type="transmembrane region" description="Helical" evidence="1">
    <location>
        <begin position="98"/>
        <end position="122"/>
    </location>
</feature>
<evidence type="ECO:0000313" key="3">
    <source>
        <dbReference type="Proteomes" id="UP000236723"/>
    </source>
</evidence>
<organism evidence="2 3">
    <name type="scientific">Thermomonospora echinospora</name>
    <dbReference type="NCBI Taxonomy" id="1992"/>
    <lineage>
        <taxon>Bacteria</taxon>
        <taxon>Bacillati</taxon>
        <taxon>Actinomycetota</taxon>
        <taxon>Actinomycetes</taxon>
        <taxon>Streptosporangiales</taxon>
        <taxon>Thermomonosporaceae</taxon>
        <taxon>Thermomonospora</taxon>
    </lineage>
</organism>
<keyword evidence="1" id="KW-0812">Transmembrane</keyword>
<dbReference type="EMBL" id="FNVO01000007">
    <property type="protein sequence ID" value="SEG61601.1"/>
    <property type="molecule type" value="Genomic_DNA"/>
</dbReference>
<feature type="transmembrane region" description="Helical" evidence="1">
    <location>
        <begin position="66"/>
        <end position="86"/>
    </location>
</feature>
<evidence type="ECO:0000313" key="2">
    <source>
        <dbReference type="EMBL" id="SEG61601.1"/>
    </source>
</evidence>
<reference evidence="3" key="1">
    <citation type="submission" date="2016-10" db="EMBL/GenBank/DDBJ databases">
        <authorList>
            <person name="Varghese N."/>
            <person name="Submissions S."/>
        </authorList>
    </citation>
    <scope>NUCLEOTIDE SEQUENCE [LARGE SCALE GENOMIC DNA]</scope>
    <source>
        <strain evidence="3">DSM 43163</strain>
    </source>
</reference>
<keyword evidence="3" id="KW-1185">Reference proteome</keyword>
<feature type="transmembrane region" description="Helical" evidence="1">
    <location>
        <begin position="26"/>
        <end position="46"/>
    </location>
</feature>
<name>A0A1H6BLJ8_9ACTN</name>
<feature type="transmembrane region" description="Helical" evidence="1">
    <location>
        <begin position="266"/>
        <end position="288"/>
    </location>
</feature>
<sequence>MTTTTHAVPQAPAAPRDRRRIRTARLAACYLTIAACVPYLTLKIAWLGGGTVGWKDPAEAEGSALYVANAITLGMDALAAVVALTFTYRWGRHVPAWLVLTPIWVGVGLLAPIALSAMPVVVIESLTGPAGVGGSEAGLEGWVYAMVYGGFTLQAAGLAAAFTLYARDRWADLFRLGTAELAQGRTRPLQAVLAVAAAVLVAGYAAVQLYWAFGGTAGIAEESAAVRTATASLVNGVWAVMALAGAGGLLTLVYRRGSGPLWRPLAAAWVGSGSVFAWSLYGLVVVLGQPGGLGEQSTVLNDYTLLFGLLAGLLMGLTGAVLLTDREETGRRP</sequence>
<feature type="transmembrane region" description="Helical" evidence="1">
    <location>
        <begin position="303"/>
        <end position="323"/>
    </location>
</feature>